<keyword evidence="1" id="KW-0472">Membrane</keyword>
<keyword evidence="4" id="KW-1185">Reference proteome</keyword>
<reference evidence="3" key="1">
    <citation type="journal article" date="2014" name="Int. J. Syst. Evol. Microbiol.">
        <title>Complete genome sequence of Corynebacterium casei LMG S-19264T (=DSM 44701T), isolated from a smear-ripened cheese.</title>
        <authorList>
            <consortium name="US DOE Joint Genome Institute (JGI-PGF)"/>
            <person name="Walter F."/>
            <person name="Albersmeier A."/>
            <person name="Kalinowski J."/>
            <person name="Ruckert C."/>
        </authorList>
    </citation>
    <scope>NUCLEOTIDE SEQUENCE</scope>
    <source>
        <strain evidence="3">JCM 14719</strain>
    </source>
</reference>
<dbReference type="PANTHER" id="PTHR34821:SF2">
    <property type="entry name" value="INNER MEMBRANE PROTEIN YDCZ"/>
    <property type="match status" value="1"/>
</dbReference>
<feature type="transmembrane region" description="Helical" evidence="1">
    <location>
        <begin position="95"/>
        <end position="119"/>
    </location>
</feature>
<evidence type="ECO:0000313" key="4">
    <source>
        <dbReference type="Proteomes" id="UP000637720"/>
    </source>
</evidence>
<evidence type="ECO:0000313" key="3">
    <source>
        <dbReference type="EMBL" id="GGJ91994.1"/>
    </source>
</evidence>
<keyword evidence="1" id="KW-1133">Transmembrane helix</keyword>
<accession>A0A8J3F836</accession>
<dbReference type="PANTHER" id="PTHR34821">
    <property type="entry name" value="INNER MEMBRANE PROTEIN YDCZ"/>
    <property type="match status" value="1"/>
</dbReference>
<reference evidence="3" key="2">
    <citation type="submission" date="2020-09" db="EMBL/GenBank/DDBJ databases">
        <authorList>
            <person name="Sun Q."/>
            <person name="Ohkuma M."/>
        </authorList>
    </citation>
    <scope>NUCLEOTIDE SEQUENCE</scope>
    <source>
        <strain evidence="3">JCM 14719</strain>
    </source>
</reference>
<feature type="signal peptide" evidence="2">
    <location>
        <begin position="1"/>
        <end position="21"/>
    </location>
</feature>
<comment type="caution">
    <text evidence="3">The sequence shown here is derived from an EMBL/GenBank/DDBJ whole genome shotgun (WGS) entry which is preliminary data.</text>
</comment>
<dbReference type="InterPro" id="IPR006750">
    <property type="entry name" value="YdcZ"/>
</dbReference>
<keyword evidence="1" id="KW-0812">Transmembrane</keyword>
<proteinExistence type="predicted"/>
<evidence type="ECO:0000256" key="2">
    <source>
        <dbReference type="SAM" id="SignalP"/>
    </source>
</evidence>
<dbReference type="AlphaFoldDB" id="A0A8J3F836"/>
<gene>
    <name evidence="3" type="ORF">GCM10007043_02110</name>
</gene>
<dbReference type="Pfam" id="PF04657">
    <property type="entry name" value="DMT_YdcZ"/>
    <property type="match status" value="1"/>
</dbReference>
<name>A0A8J3F836_9BACI</name>
<evidence type="ECO:0000256" key="1">
    <source>
        <dbReference type="SAM" id="Phobius"/>
    </source>
</evidence>
<organism evidence="3 4">
    <name type="scientific">Calditerricola satsumensis</name>
    <dbReference type="NCBI Taxonomy" id="373054"/>
    <lineage>
        <taxon>Bacteria</taxon>
        <taxon>Bacillati</taxon>
        <taxon>Bacillota</taxon>
        <taxon>Bacilli</taxon>
        <taxon>Bacillales</taxon>
        <taxon>Bacillaceae</taxon>
        <taxon>Calditerricola</taxon>
    </lineage>
</organism>
<keyword evidence="2" id="KW-0732">Signal</keyword>
<feature type="transmembrane region" description="Helical" evidence="1">
    <location>
        <begin position="126"/>
        <end position="143"/>
    </location>
</feature>
<dbReference type="RefSeq" id="WP_054672725.1">
    <property type="nucleotide sequence ID" value="NZ_BMOF01000002.1"/>
</dbReference>
<feature type="transmembrane region" description="Helical" evidence="1">
    <location>
        <begin position="37"/>
        <end position="57"/>
    </location>
</feature>
<feature type="chain" id="PRO_5035321850" evidence="2">
    <location>
        <begin position="22"/>
        <end position="148"/>
    </location>
</feature>
<feature type="transmembrane region" description="Helical" evidence="1">
    <location>
        <begin position="69"/>
        <end position="89"/>
    </location>
</feature>
<protein>
    <submittedName>
        <fullName evidence="3">Membrane protein</fullName>
    </submittedName>
</protein>
<dbReference type="Proteomes" id="UP000637720">
    <property type="component" value="Unassembled WGS sequence"/>
</dbReference>
<dbReference type="GO" id="GO:0005886">
    <property type="term" value="C:plasma membrane"/>
    <property type="evidence" value="ECO:0007669"/>
    <property type="project" value="TreeGrafter"/>
</dbReference>
<dbReference type="EMBL" id="BMOF01000002">
    <property type="protein sequence ID" value="GGJ91994.1"/>
    <property type="molecule type" value="Genomic_DNA"/>
</dbReference>
<sequence length="148" mass="15431">MARLFTTLLMLLAGVGLSVQAAINGTLGKKIGALEGALVNFFVGTLILLLTVLFAGHGQLGEVLRVPKWQLLGGLIGAVYVAAMVFAVPRIGVGVAVMAVIVGQLAMSMAIDHFGLFGLRRIPVDGYRLAGALLLAVALFLIYRGSGR</sequence>